<evidence type="ECO:0000259" key="6">
    <source>
        <dbReference type="Pfam" id="PF00535"/>
    </source>
</evidence>
<evidence type="ECO:0000256" key="2">
    <source>
        <dbReference type="ARBA" id="ARBA00022475"/>
    </source>
</evidence>
<dbReference type="Proteomes" id="UP001162780">
    <property type="component" value="Chromosome"/>
</dbReference>
<dbReference type="InterPro" id="IPR026461">
    <property type="entry name" value="Trfase_2_rSAM/seldom_assoc"/>
</dbReference>
<evidence type="ECO:0000256" key="1">
    <source>
        <dbReference type="ARBA" id="ARBA00004236"/>
    </source>
</evidence>
<dbReference type="PANTHER" id="PTHR43646:SF2">
    <property type="entry name" value="GLYCOSYLTRANSFERASE 2-LIKE DOMAIN-CONTAINING PROTEIN"/>
    <property type="match status" value="1"/>
</dbReference>
<comment type="subcellular location">
    <subcellularLocation>
        <location evidence="1">Cell membrane</location>
    </subcellularLocation>
</comment>
<sequence>MKPRLSIILPVLNEGECLGVALQALQVLRLDCELIVVDGGSTDLSLAMAPPLADKVVSSPRGRAKQMNAGADAAKADIFLFLHADTALPDGSVDLITKVIEDGWNWGRFDVQFDAPQPIFKLIAWMMNLRSRLSGIATGDQAIFLTRKAFEAVGGFPDIALMEDITLSSRLKKLGKPCCLRAKVTTSARRWQRHGILKTIVLMWRLRLTYFFGADAAVLAARYYPKKHQ</sequence>
<evidence type="ECO:0000313" key="7">
    <source>
        <dbReference type="EMBL" id="WAR46502.1"/>
    </source>
</evidence>
<dbReference type="RefSeq" id="WP_255187411.1">
    <property type="nucleotide sequence ID" value="NZ_CP113517.1"/>
</dbReference>
<dbReference type="PANTHER" id="PTHR43646">
    <property type="entry name" value="GLYCOSYLTRANSFERASE"/>
    <property type="match status" value="1"/>
</dbReference>
<keyword evidence="4" id="KW-0808">Transferase</keyword>
<dbReference type="EMBL" id="CP113517">
    <property type="protein sequence ID" value="WAR46502.1"/>
    <property type="molecule type" value="Genomic_DNA"/>
</dbReference>
<organism evidence="7 8">
    <name type="scientific">Methylomonas rapida</name>
    <dbReference type="NCBI Taxonomy" id="2963939"/>
    <lineage>
        <taxon>Bacteria</taxon>
        <taxon>Pseudomonadati</taxon>
        <taxon>Pseudomonadota</taxon>
        <taxon>Gammaproteobacteria</taxon>
        <taxon>Methylococcales</taxon>
        <taxon>Methylococcaceae</taxon>
        <taxon>Methylomonas</taxon>
    </lineage>
</organism>
<gene>
    <name evidence="7" type="ORF">NM686_008300</name>
</gene>
<dbReference type="CDD" id="cd02522">
    <property type="entry name" value="GT_2_like_a"/>
    <property type="match status" value="1"/>
</dbReference>
<dbReference type="InterPro" id="IPR001173">
    <property type="entry name" value="Glyco_trans_2-like"/>
</dbReference>
<evidence type="ECO:0000313" key="8">
    <source>
        <dbReference type="Proteomes" id="UP001162780"/>
    </source>
</evidence>
<dbReference type="Pfam" id="PF00535">
    <property type="entry name" value="Glycos_transf_2"/>
    <property type="match status" value="1"/>
</dbReference>
<evidence type="ECO:0000256" key="5">
    <source>
        <dbReference type="ARBA" id="ARBA00023136"/>
    </source>
</evidence>
<evidence type="ECO:0000256" key="3">
    <source>
        <dbReference type="ARBA" id="ARBA00022676"/>
    </source>
</evidence>
<keyword evidence="8" id="KW-1185">Reference proteome</keyword>
<dbReference type="Gene3D" id="3.90.550.10">
    <property type="entry name" value="Spore Coat Polysaccharide Biosynthesis Protein SpsA, Chain A"/>
    <property type="match status" value="1"/>
</dbReference>
<keyword evidence="5" id="KW-0472">Membrane</keyword>
<evidence type="ECO:0000256" key="4">
    <source>
        <dbReference type="ARBA" id="ARBA00022679"/>
    </source>
</evidence>
<dbReference type="SUPFAM" id="SSF53448">
    <property type="entry name" value="Nucleotide-diphospho-sugar transferases"/>
    <property type="match status" value="1"/>
</dbReference>
<feature type="domain" description="Glycosyltransferase 2-like" evidence="6">
    <location>
        <begin position="6"/>
        <end position="124"/>
    </location>
</feature>
<protein>
    <submittedName>
        <fullName evidence="7">TIGR04283 family arsenosugar biosynthesis glycosyltransferase</fullName>
    </submittedName>
</protein>
<dbReference type="NCBIfam" id="TIGR04283">
    <property type="entry name" value="glyco_like_mftF"/>
    <property type="match status" value="1"/>
</dbReference>
<proteinExistence type="predicted"/>
<reference evidence="7" key="1">
    <citation type="submission" date="2022-11" db="EMBL/GenBank/DDBJ databases">
        <title>Methylomonas rapida sp. nov., Carotenoid-Producing Obligate Methanotrophs with High Growth Characteristics and Biotechnological Potential.</title>
        <authorList>
            <person name="Tikhonova E.N."/>
            <person name="Suleimanov R.Z."/>
            <person name="Miroshnikov K."/>
            <person name="Oshkin I.Y."/>
            <person name="Belova S.E."/>
            <person name="Danilova O.V."/>
            <person name="Ashikhmin A."/>
            <person name="Konopkin A."/>
            <person name="But S.Y."/>
            <person name="Khmelenina V.N."/>
            <person name="Kuznetsov N."/>
            <person name="Pimenov N.V."/>
            <person name="Dedysh S.N."/>
        </authorList>
    </citation>
    <scope>NUCLEOTIDE SEQUENCE</scope>
    <source>
        <strain evidence="7">MP1</strain>
    </source>
</reference>
<keyword evidence="2" id="KW-1003">Cell membrane</keyword>
<keyword evidence="3" id="KW-0328">Glycosyltransferase</keyword>
<accession>A0ABY7GPR5</accession>
<name>A0ABY7GPR5_9GAMM</name>
<dbReference type="InterPro" id="IPR029044">
    <property type="entry name" value="Nucleotide-diphossugar_trans"/>
</dbReference>